<gene>
    <name evidence="2" type="ORF">RchiOBHm_Chr5g0026091</name>
</gene>
<dbReference type="EMBL" id="PDCK01000043">
    <property type="protein sequence ID" value="PRQ30568.1"/>
    <property type="molecule type" value="Genomic_DNA"/>
</dbReference>
<name>A0A2P6Q8R6_ROSCH</name>
<dbReference type="AlphaFoldDB" id="A0A2P6Q8R6"/>
<accession>A0A2P6Q8R6</accession>
<organism evidence="2 3">
    <name type="scientific">Rosa chinensis</name>
    <name type="common">China rose</name>
    <dbReference type="NCBI Taxonomy" id="74649"/>
    <lineage>
        <taxon>Eukaryota</taxon>
        <taxon>Viridiplantae</taxon>
        <taxon>Streptophyta</taxon>
        <taxon>Embryophyta</taxon>
        <taxon>Tracheophyta</taxon>
        <taxon>Spermatophyta</taxon>
        <taxon>Magnoliopsida</taxon>
        <taxon>eudicotyledons</taxon>
        <taxon>Gunneridae</taxon>
        <taxon>Pentapetalae</taxon>
        <taxon>rosids</taxon>
        <taxon>fabids</taxon>
        <taxon>Rosales</taxon>
        <taxon>Rosaceae</taxon>
        <taxon>Rosoideae</taxon>
        <taxon>Rosoideae incertae sedis</taxon>
        <taxon>Rosa</taxon>
    </lineage>
</organism>
<keyword evidence="3" id="KW-1185">Reference proteome</keyword>
<evidence type="ECO:0000313" key="3">
    <source>
        <dbReference type="Proteomes" id="UP000238479"/>
    </source>
</evidence>
<evidence type="ECO:0000256" key="1">
    <source>
        <dbReference type="SAM" id="MobiDB-lite"/>
    </source>
</evidence>
<proteinExistence type="predicted"/>
<protein>
    <submittedName>
        <fullName evidence="2">Uncharacterized protein</fullName>
    </submittedName>
</protein>
<dbReference type="Proteomes" id="UP000238479">
    <property type="component" value="Chromosome 5"/>
</dbReference>
<comment type="caution">
    <text evidence="2">The sequence shown here is derived from an EMBL/GenBank/DDBJ whole genome shotgun (WGS) entry which is preliminary data.</text>
</comment>
<feature type="region of interest" description="Disordered" evidence="1">
    <location>
        <begin position="1"/>
        <end position="47"/>
    </location>
</feature>
<dbReference type="Gramene" id="PRQ30568">
    <property type="protein sequence ID" value="PRQ30568"/>
    <property type="gene ID" value="RchiOBHm_Chr5g0026091"/>
</dbReference>
<feature type="compositionally biased region" description="Basic and acidic residues" evidence="1">
    <location>
        <begin position="22"/>
        <end position="47"/>
    </location>
</feature>
<reference evidence="2 3" key="1">
    <citation type="journal article" date="2018" name="Nat. Genet.">
        <title>The Rosa genome provides new insights in the design of modern roses.</title>
        <authorList>
            <person name="Bendahmane M."/>
        </authorList>
    </citation>
    <scope>NUCLEOTIDE SEQUENCE [LARGE SCALE GENOMIC DNA]</scope>
    <source>
        <strain evidence="3">cv. Old Blush</strain>
    </source>
</reference>
<evidence type="ECO:0000313" key="2">
    <source>
        <dbReference type="EMBL" id="PRQ30568.1"/>
    </source>
</evidence>
<sequence length="80" mass="9346">MLKNSFSVWKNRGTELGPEPNLEPKPKNLHRTRTDLGTEKSRNRPEYGRFGSISVLNKKNSIPEPIMSSRFRFRFLDLKV</sequence>